<keyword evidence="1" id="KW-0812">Transmembrane</keyword>
<protein>
    <recommendedName>
        <fullName evidence="4">Integral membrane protein</fullName>
    </recommendedName>
</protein>
<evidence type="ECO:0008006" key="4">
    <source>
        <dbReference type="Google" id="ProtNLM"/>
    </source>
</evidence>
<dbReference type="Proteomes" id="UP000465609">
    <property type="component" value="Chromosome"/>
</dbReference>
<organism evidence="2 3">
    <name type="scientific">Mycolicibacterium aubagnense</name>
    <dbReference type="NCBI Taxonomy" id="319707"/>
    <lineage>
        <taxon>Bacteria</taxon>
        <taxon>Bacillati</taxon>
        <taxon>Actinomycetota</taxon>
        <taxon>Actinomycetes</taxon>
        <taxon>Mycobacteriales</taxon>
        <taxon>Mycobacteriaceae</taxon>
        <taxon>Mycolicibacterium</taxon>
    </lineage>
</organism>
<evidence type="ECO:0000313" key="2">
    <source>
        <dbReference type="EMBL" id="BBX82939.1"/>
    </source>
</evidence>
<feature type="transmembrane region" description="Helical" evidence="1">
    <location>
        <begin position="113"/>
        <end position="134"/>
    </location>
</feature>
<feature type="transmembrane region" description="Helical" evidence="1">
    <location>
        <begin position="48"/>
        <end position="67"/>
    </location>
</feature>
<accession>A0ABM7I8F0</accession>
<dbReference type="RefSeq" id="WP_234884271.1">
    <property type="nucleotide sequence ID" value="NZ_AP022577.1"/>
</dbReference>
<sequence length="157" mass="17086">MSTSHPIEYRTRMFARVLGPYLLIASGTVVTRPGYVKTLMNAFDGSSVWPWITGAFVLPMGLVVIALHPYWRGFAAAAVSVLGWMTVAKGIALMTFPQSYLSVGQDAFTRAPWWTISLVVMALIGLYLTVIGWAPNHRSAASAQTTADGIRDLPRAV</sequence>
<dbReference type="EMBL" id="AP022577">
    <property type="protein sequence ID" value="BBX82939.1"/>
    <property type="molecule type" value="Genomic_DNA"/>
</dbReference>
<feature type="transmembrane region" description="Helical" evidence="1">
    <location>
        <begin position="74"/>
        <end position="93"/>
    </location>
</feature>
<keyword evidence="1" id="KW-0472">Membrane</keyword>
<keyword evidence="3" id="KW-1185">Reference proteome</keyword>
<feature type="transmembrane region" description="Helical" evidence="1">
    <location>
        <begin position="18"/>
        <end position="36"/>
    </location>
</feature>
<evidence type="ECO:0000256" key="1">
    <source>
        <dbReference type="SAM" id="Phobius"/>
    </source>
</evidence>
<proteinExistence type="predicted"/>
<gene>
    <name evidence="2" type="ORF">MAUB_08120</name>
</gene>
<name>A0ABM7I8F0_9MYCO</name>
<reference evidence="2 3" key="1">
    <citation type="journal article" date="2019" name="Emerg. Microbes Infect.">
        <title>Comprehensive subspecies identification of 175 nontuberculous mycobacteria species based on 7547 genomic profiles.</title>
        <authorList>
            <person name="Matsumoto Y."/>
            <person name="Kinjo T."/>
            <person name="Motooka D."/>
            <person name="Nabeya D."/>
            <person name="Jung N."/>
            <person name="Uechi K."/>
            <person name="Horii T."/>
            <person name="Iida T."/>
            <person name="Fujita J."/>
            <person name="Nakamura S."/>
        </authorList>
    </citation>
    <scope>NUCLEOTIDE SEQUENCE [LARGE SCALE GENOMIC DNA]</scope>
    <source>
        <strain evidence="2 3">JCM 15296</strain>
    </source>
</reference>
<evidence type="ECO:0000313" key="3">
    <source>
        <dbReference type="Proteomes" id="UP000465609"/>
    </source>
</evidence>
<keyword evidence="1" id="KW-1133">Transmembrane helix</keyword>